<keyword evidence="5" id="KW-0732">Signal</keyword>
<feature type="transmembrane region" description="Helical" evidence="4">
    <location>
        <begin position="520"/>
        <end position="546"/>
    </location>
</feature>
<feature type="region of interest" description="Disordered" evidence="3">
    <location>
        <begin position="604"/>
        <end position="644"/>
    </location>
</feature>
<keyword evidence="4" id="KW-0812">Transmembrane</keyword>
<evidence type="ECO:0000313" key="7">
    <source>
        <dbReference type="Proteomes" id="UP000054549"/>
    </source>
</evidence>
<feature type="region of interest" description="Disordered" evidence="3">
    <location>
        <begin position="448"/>
        <end position="471"/>
    </location>
</feature>
<feature type="transmembrane region" description="Helical" evidence="4">
    <location>
        <begin position="566"/>
        <end position="586"/>
    </location>
</feature>
<proteinExistence type="predicted"/>
<feature type="compositionally biased region" description="Low complexity" evidence="3">
    <location>
        <begin position="448"/>
        <end position="469"/>
    </location>
</feature>
<protein>
    <recommendedName>
        <fullName evidence="8">Galactose oxidase</fullName>
    </recommendedName>
</protein>
<keyword evidence="7" id="KW-1185">Reference proteome</keyword>
<dbReference type="EMBL" id="KN818224">
    <property type="protein sequence ID" value="KIL70075.1"/>
    <property type="molecule type" value="Genomic_DNA"/>
</dbReference>
<keyword evidence="4" id="KW-0472">Membrane</keyword>
<evidence type="ECO:0000256" key="4">
    <source>
        <dbReference type="SAM" id="Phobius"/>
    </source>
</evidence>
<evidence type="ECO:0000256" key="5">
    <source>
        <dbReference type="SAM" id="SignalP"/>
    </source>
</evidence>
<organism evidence="6 7">
    <name type="scientific">Amanita muscaria (strain Koide BX008)</name>
    <dbReference type="NCBI Taxonomy" id="946122"/>
    <lineage>
        <taxon>Eukaryota</taxon>
        <taxon>Fungi</taxon>
        <taxon>Dikarya</taxon>
        <taxon>Basidiomycota</taxon>
        <taxon>Agaricomycotina</taxon>
        <taxon>Agaricomycetes</taxon>
        <taxon>Agaricomycetidae</taxon>
        <taxon>Agaricales</taxon>
        <taxon>Pluteineae</taxon>
        <taxon>Amanitaceae</taxon>
        <taxon>Amanita</taxon>
    </lineage>
</organism>
<feature type="signal peptide" evidence="5">
    <location>
        <begin position="1"/>
        <end position="18"/>
    </location>
</feature>
<reference evidence="6 7" key="1">
    <citation type="submission" date="2014-04" db="EMBL/GenBank/DDBJ databases">
        <title>Evolutionary Origins and Diversification of the Mycorrhizal Mutualists.</title>
        <authorList>
            <consortium name="DOE Joint Genome Institute"/>
            <consortium name="Mycorrhizal Genomics Consortium"/>
            <person name="Kohler A."/>
            <person name="Kuo A."/>
            <person name="Nagy L.G."/>
            <person name="Floudas D."/>
            <person name="Copeland A."/>
            <person name="Barry K.W."/>
            <person name="Cichocki N."/>
            <person name="Veneault-Fourrey C."/>
            <person name="LaButti K."/>
            <person name="Lindquist E.A."/>
            <person name="Lipzen A."/>
            <person name="Lundell T."/>
            <person name="Morin E."/>
            <person name="Murat C."/>
            <person name="Riley R."/>
            <person name="Ohm R."/>
            <person name="Sun H."/>
            <person name="Tunlid A."/>
            <person name="Henrissat B."/>
            <person name="Grigoriev I.V."/>
            <person name="Hibbett D.S."/>
            <person name="Martin F."/>
        </authorList>
    </citation>
    <scope>NUCLEOTIDE SEQUENCE [LARGE SCALE GENOMIC DNA]</scope>
    <source>
        <strain evidence="6 7">Koide BX008</strain>
    </source>
</reference>
<feature type="compositionally biased region" description="Low complexity" evidence="3">
    <location>
        <begin position="617"/>
        <end position="631"/>
    </location>
</feature>
<dbReference type="SUPFAM" id="SSF117281">
    <property type="entry name" value="Kelch motif"/>
    <property type="match status" value="2"/>
</dbReference>
<dbReference type="Pfam" id="PF24681">
    <property type="entry name" value="Kelch_KLHDC2_KLHL20_DRC7"/>
    <property type="match status" value="1"/>
</dbReference>
<dbReference type="InterPro" id="IPR015915">
    <property type="entry name" value="Kelch-typ_b-propeller"/>
</dbReference>
<keyword evidence="4" id="KW-1133">Transmembrane helix</keyword>
<name>A0A0C2T2L2_AMAMK</name>
<feature type="chain" id="PRO_5002155935" description="Galactose oxidase" evidence="5">
    <location>
        <begin position="19"/>
        <end position="920"/>
    </location>
</feature>
<sequence>MIMLLSFLSFFYFLSINAQSISTSISLPPLQWISLSPLLQSSNAPPALRDAAIAYDENSRSLIVFGGESQGGFPQSQTYLLNLDSLMWSSPNPPVGLTEAPPARSAAIAGLDIAASYRHGFVLVGGKGSDGQALSDIWEFDLNSQFWSRVSVSPGSPSPRWGASGGIDTRVSTVQDPRLSYPNNTFYLAGGTSGSQSDALSDIWRLNISGALAANLQSSVGSWEHLTIGNLPAKVGQGGTVINNQIVSVGGCNSSAGNSSACAQQDSYVVTVGGSNNVISPNPCPAPRYGPALVPNMNAYSSSFSSQVFVLSGIYNSSLWDVGGSTNDGEIAVLDSNGGTWIRALPAGDPGSTGQASYPVAREGAAVVAYPNAVVGQNRKTTSDIIMFGGQDASGRYLSDLWLLRSYNGSVTSSNPQWSGGSGQLQTGVNADGSGVLMQFPNKCATRITASSSTSPSSTSSSPRGTAPSNSDTSLAYDTTIIHKVFAPLSVALLLPISIYFRLTLSTYTDKKISESQLSWFLAASTLTFLAYAVGIVGLVTSFAFLSSSLPTARTTLPTAHGQVGLAFFVCLYVIIPALFVLRYFIARSALFEDGRNTEIEERVNSLDTTEKPSSLPGHAGSTGHSSGASPPSSPHIQSQSLGHVRNRTTEAIMSSDTESVTSGGQHRAFEVLNRPPKSRHASNNWAQVYVESSQPLNPRSLSDVDWLLRRRSLNAVDELDYAITQLHNARQATPATTDRLINIQASHLENTVRYPSYLDSVIHIFLQASLLGISVVSLYALWSRGYNAWFIIVLVWTVLFYAVIFAFSWFGRPEKSMLSATLRRLRGGAVVSMASDKEELGSQHYPPTSPRGPYFHQPPYRAATREELAQARPISLTTDDEDDHIDEDTRQRMIEEEMERRDVSIVTVPRRRLLVANPS</sequence>
<feature type="transmembrane region" description="Helical" evidence="4">
    <location>
        <begin position="762"/>
        <end position="783"/>
    </location>
</feature>
<evidence type="ECO:0008006" key="8">
    <source>
        <dbReference type="Google" id="ProtNLM"/>
    </source>
</evidence>
<keyword evidence="2" id="KW-0677">Repeat</keyword>
<dbReference type="AlphaFoldDB" id="A0A0C2T2L2"/>
<gene>
    <name evidence="6" type="ORF">M378DRAFT_156128</name>
</gene>
<dbReference type="STRING" id="946122.A0A0C2T2L2"/>
<dbReference type="PANTHER" id="PTHR46093:SF3">
    <property type="entry name" value="ACYL-COA-BINDING DOMAIN-CONTAINING PROTEIN 4"/>
    <property type="match status" value="1"/>
</dbReference>
<evidence type="ECO:0000256" key="1">
    <source>
        <dbReference type="ARBA" id="ARBA00022441"/>
    </source>
</evidence>
<dbReference type="InParanoid" id="A0A0C2T2L2"/>
<dbReference type="Proteomes" id="UP000054549">
    <property type="component" value="Unassembled WGS sequence"/>
</dbReference>
<evidence type="ECO:0000313" key="6">
    <source>
        <dbReference type="EMBL" id="KIL70075.1"/>
    </source>
</evidence>
<evidence type="ECO:0000256" key="3">
    <source>
        <dbReference type="SAM" id="MobiDB-lite"/>
    </source>
</evidence>
<feature type="transmembrane region" description="Helical" evidence="4">
    <location>
        <begin position="789"/>
        <end position="811"/>
    </location>
</feature>
<dbReference type="PANTHER" id="PTHR46093">
    <property type="entry name" value="ACYL-COA-BINDING DOMAIN-CONTAINING PROTEIN 5"/>
    <property type="match status" value="1"/>
</dbReference>
<evidence type="ECO:0000256" key="2">
    <source>
        <dbReference type="ARBA" id="ARBA00022737"/>
    </source>
</evidence>
<dbReference type="HOGENOM" id="CLU_014628_0_0_1"/>
<keyword evidence="1" id="KW-0880">Kelch repeat</keyword>
<dbReference type="OrthoDB" id="10250130at2759"/>
<feature type="transmembrane region" description="Helical" evidence="4">
    <location>
        <begin position="485"/>
        <end position="508"/>
    </location>
</feature>
<accession>A0A0C2T2L2</accession>
<dbReference type="Gene3D" id="2.120.10.80">
    <property type="entry name" value="Kelch-type beta propeller"/>
    <property type="match status" value="2"/>
</dbReference>